<evidence type="ECO:0000313" key="2">
    <source>
        <dbReference type="Proteomes" id="UP000813637"/>
    </source>
</evidence>
<reference evidence="1" key="1">
    <citation type="submission" date="2020-02" db="EMBL/GenBank/DDBJ databases">
        <authorList>
            <person name="Fillo S."/>
            <person name="Giordani F."/>
            <person name="Tonon E."/>
            <person name="Drigo I."/>
            <person name="Anselmo A."/>
            <person name="Fortunato A."/>
            <person name="Bano L."/>
            <person name="Lista F."/>
        </authorList>
    </citation>
    <scope>NUCLEOTIDE SEQUENCE</scope>
    <source>
        <strain evidence="1">IZSVe-TV_9877_3_12</strain>
    </source>
</reference>
<reference evidence="1" key="2">
    <citation type="journal article" date="2021" name="Microorganisms">
        <title>Extensive Genome Exploration of Clostridium botulinum Group III Field Strains.</title>
        <authorList>
            <person name="Fillo S."/>
            <person name="Giordani F."/>
            <person name="Tonon E."/>
            <person name="Drigo I."/>
            <person name="Anselmo A."/>
            <person name="Fortunato A."/>
            <person name="Lista F."/>
            <person name="Bano L."/>
        </authorList>
    </citation>
    <scope>NUCLEOTIDE SEQUENCE</scope>
    <source>
        <strain evidence="1">IZSVe-TV_9877_3_12</strain>
    </source>
</reference>
<comment type="caution">
    <text evidence="1">The sequence shown here is derived from an EMBL/GenBank/DDBJ whole genome shotgun (WGS) entry which is preliminary data.</text>
</comment>
<proteinExistence type="predicted"/>
<name>A0A9Q3Z088_CLOBO</name>
<gene>
    <name evidence="1" type="ORF">G8S53_06175</name>
</gene>
<dbReference type="AlphaFoldDB" id="A0A9Q3Z088"/>
<accession>A0A9Q3Z088</accession>
<dbReference type="EMBL" id="JAAMYB010000004">
    <property type="protein sequence ID" value="MCD3194875.1"/>
    <property type="molecule type" value="Genomic_DNA"/>
</dbReference>
<dbReference type="Proteomes" id="UP000813637">
    <property type="component" value="Unassembled WGS sequence"/>
</dbReference>
<sequence>MKIDIMILNNRTSDISRTKELQGILKKKHLIKKETLITEKRNIMSEVENCIPNITSLNINNLADLYDVALTVWNMYEACGRKEGIKFLFNFYMGELIYINKYNSKEELYEILKHKFKFKTT</sequence>
<evidence type="ECO:0000313" key="1">
    <source>
        <dbReference type="EMBL" id="MCD3194875.1"/>
    </source>
</evidence>
<organism evidence="1 2">
    <name type="scientific">Clostridium botulinum C</name>
    <dbReference type="NCBI Taxonomy" id="36828"/>
    <lineage>
        <taxon>Bacteria</taxon>
        <taxon>Bacillati</taxon>
        <taxon>Bacillota</taxon>
        <taxon>Clostridia</taxon>
        <taxon>Eubacteriales</taxon>
        <taxon>Clostridiaceae</taxon>
        <taxon>Clostridium</taxon>
    </lineage>
</organism>
<dbReference type="RefSeq" id="WP_003382357.1">
    <property type="nucleotide sequence ID" value="NZ_JAAMYB010000004.1"/>
</dbReference>
<protein>
    <submittedName>
        <fullName evidence="1">Uncharacterized protein</fullName>
    </submittedName>
</protein>